<evidence type="ECO:0000313" key="2">
    <source>
        <dbReference type="EMBL" id="MED6126483.1"/>
    </source>
</evidence>
<dbReference type="EMBL" id="JASCZI010031313">
    <property type="protein sequence ID" value="MED6126483.1"/>
    <property type="molecule type" value="Genomic_DNA"/>
</dbReference>
<feature type="compositionally biased region" description="Low complexity" evidence="1">
    <location>
        <begin position="79"/>
        <end position="93"/>
    </location>
</feature>
<keyword evidence="3" id="KW-1185">Reference proteome</keyword>
<evidence type="ECO:0000313" key="3">
    <source>
        <dbReference type="Proteomes" id="UP001341840"/>
    </source>
</evidence>
<protein>
    <submittedName>
        <fullName evidence="2">Uncharacterized protein</fullName>
    </submittedName>
</protein>
<reference evidence="2 3" key="1">
    <citation type="journal article" date="2023" name="Plants (Basel)">
        <title>Bridging the Gap: Combining Genomics and Transcriptomics Approaches to Understand Stylosanthes scabra, an Orphan Legume from the Brazilian Caatinga.</title>
        <authorList>
            <person name="Ferreira-Neto J.R.C."/>
            <person name="da Silva M.D."/>
            <person name="Binneck E."/>
            <person name="de Melo N.F."/>
            <person name="da Silva R.H."/>
            <person name="de Melo A.L.T.M."/>
            <person name="Pandolfi V."/>
            <person name="Bustamante F.O."/>
            <person name="Brasileiro-Vidal A.C."/>
            <person name="Benko-Iseppon A.M."/>
        </authorList>
    </citation>
    <scope>NUCLEOTIDE SEQUENCE [LARGE SCALE GENOMIC DNA]</scope>
    <source>
        <tissue evidence="2">Leaves</tissue>
    </source>
</reference>
<feature type="region of interest" description="Disordered" evidence="1">
    <location>
        <begin position="45"/>
        <end position="117"/>
    </location>
</feature>
<evidence type="ECO:0000256" key="1">
    <source>
        <dbReference type="SAM" id="MobiDB-lite"/>
    </source>
</evidence>
<sequence>MGNMQVSAVGNYATCGICGGPHEQSTCIFIQDDQPTTEQVNFMGNQQRLPYNDPHSKTYNPGWRNHPDFGWEGNQGQRNNSYNNPPQSQPFPNTYHPPYQPNHTYQPPPPVHTQNSQ</sequence>
<name>A0ABU6RRV6_9FABA</name>
<accession>A0ABU6RRV6</accession>
<dbReference type="Proteomes" id="UP001341840">
    <property type="component" value="Unassembled WGS sequence"/>
</dbReference>
<gene>
    <name evidence="2" type="ORF">PIB30_078936</name>
</gene>
<proteinExistence type="predicted"/>
<organism evidence="2 3">
    <name type="scientific">Stylosanthes scabra</name>
    <dbReference type="NCBI Taxonomy" id="79078"/>
    <lineage>
        <taxon>Eukaryota</taxon>
        <taxon>Viridiplantae</taxon>
        <taxon>Streptophyta</taxon>
        <taxon>Embryophyta</taxon>
        <taxon>Tracheophyta</taxon>
        <taxon>Spermatophyta</taxon>
        <taxon>Magnoliopsida</taxon>
        <taxon>eudicotyledons</taxon>
        <taxon>Gunneridae</taxon>
        <taxon>Pentapetalae</taxon>
        <taxon>rosids</taxon>
        <taxon>fabids</taxon>
        <taxon>Fabales</taxon>
        <taxon>Fabaceae</taxon>
        <taxon>Papilionoideae</taxon>
        <taxon>50 kb inversion clade</taxon>
        <taxon>dalbergioids sensu lato</taxon>
        <taxon>Dalbergieae</taxon>
        <taxon>Pterocarpus clade</taxon>
        <taxon>Stylosanthes</taxon>
    </lineage>
</organism>
<comment type="caution">
    <text evidence="2">The sequence shown here is derived from an EMBL/GenBank/DDBJ whole genome shotgun (WGS) entry which is preliminary data.</text>
</comment>